<dbReference type="InterPro" id="IPR003029">
    <property type="entry name" value="S1_domain"/>
</dbReference>
<comment type="similarity">
    <text evidence="1 8">Belongs to the polyribonucleotide nucleotidyltransferase family.</text>
</comment>
<dbReference type="CDD" id="cd04472">
    <property type="entry name" value="S1_PNPase"/>
    <property type="match status" value="1"/>
</dbReference>
<dbReference type="Pfam" id="PF03726">
    <property type="entry name" value="PNPase"/>
    <property type="match status" value="1"/>
</dbReference>
<evidence type="ECO:0000256" key="2">
    <source>
        <dbReference type="ARBA" id="ARBA00022490"/>
    </source>
</evidence>
<organism evidence="11 12">
    <name type="scientific">Filifactor alocis (strain ATCC 35896 / CCUG 47790 / D40 B5)</name>
    <name type="common">Fusobacterium alocis</name>
    <dbReference type="NCBI Taxonomy" id="546269"/>
    <lineage>
        <taxon>Bacteria</taxon>
        <taxon>Bacillati</taxon>
        <taxon>Bacillota</taxon>
        <taxon>Clostridia</taxon>
        <taxon>Peptostreptococcales</taxon>
        <taxon>Filifactoraceae</taxon>
        <taxon>Filifactor</taxon>
    </lineage>
</organism>
<dbReference type="SMART" id="SM00316">
    <property type="entry name" value="S1"/>
    <property type="match status" value="1"/>
</dbReference>
<sequence length="726" mass="80698">MSKIFEMPLGNRQLKIEIGKVAELANGACLVSCGDTVVLVTATNSALPREGIDFFPLSVDFEERLYSVGKIPGGFIKREGRPSEKAILTSRLIDRPIRPLFPKGFRNDVQVVATVLSVEPDVTPDVLAMIGSSIALSISSIPFNGPTGSVAVGLIDGQLILNPDVDQRAASDLHLTVSGTKDAIMMVEAGANEVTERTMLEAILYAHEEIKKIVSFIETIVEEVGKEKMEYVVFKADEQIESHVLEYGKEKMKAAILTKDKTERMENMDKARQEIMEHFAEIYPENIKDVEETIYKITKEGIRELILVDRIRPDNRSMDEIRPISCEVGTLPRTHGSAIFTRGQTQVMSVTTLGALGEMQTLDGLDENIEKRYMHHYNFPAYSVGEARPSRGPGRREIGHGALAERAILPMLPSKEEFAYAIRVVSEVMSSNGSTSQASVCGSTLSLLDAGVPMKRMVAGIAMGLIKEDEHLAILSDIQGMEDFLGDMDFKVAGTEEGITAIQMDIKISGIDEEILTKALEQARQGRLFILNKMREVISSPRPEISQYAPMVLQMKIDPEKIREVIGTGGKVINKIIDETGAKIDIEQDGNIFILAVERDKGKLAKQMIEEIVEEPEVGKIYRAKVTRLMDFGAFAEFMPGKEGLIHISQADIQRTDDISSLWSVGDEVEVMLMEIDDQGRMNLSRRAVMQRDVGEPIDYVSEKDKKSQRNGNRRKFDSSQRDKRK</sequence>
<dbReference type="InterPro" id="IPR027408">
    <property type="entry name" value="PNPase/RNase_PH_dom_sf"/>
</dbReference>
<proteinExistence type="inferred from homology"/>
<evidence type="ECO:0000256" key="3">
    <source>
        <dbReference type="ARBA" id="ARBA00022679"/>
    </source>
</evidence>
<feature type="region of interest" description="Disordered" evidence="9">
    <location>
        <begin position="697"/>
        <end position="726"/>
    </location>
</feature>
<accession>D6GRX8</accession>
<dbReference type="CDD" id="cd11364">
    <property type="entry name" value="RNase_PH_PNPase_2"/>
    <property type="match status" value="1"/>
</dbReference>
<dbReference type="InterPro" id="IPR001247">
    <property type="entry name" value="ExoRNase_PH_dom1"/>
</dbReference>
<dbReference type="RefSeq" id="WP_014261973.1">
    <property type="nucleotide sequence ID" value="NC_016630.1"/>
</dbReference>
<feature type="binding site" evidence="8">
    <location>
        <position position="489"/>
    </location>
    <ligand>
        <name>Mg(2+)</name>
        <dbReference type="ChEBI" id="CHEBI:18420"/>
    </ligand>
</feature>
<dbReference type="GO" id="GO:0004654">
    <property type="term" value="F:polyribonucleotide nucleotidyltransferase activity"/>
    <property type="evidence" value="ECO:0007669"/>
    <property type="project" value="UniProtKB-UniRule"/>
</dbReference>
<dbReference type="AlphaFoldDB" id="D6GRX8"/>
<evidence type="ECO:0000313" key="12">
    <source>
        <dbReference type="Proteomes" id="UP000007468"/>
    </source>
</evidence>
<dbReference type="SUPFAM" id="SSF55666">
    <property type="entry name" value="Ribonuclease PH domain 2-like"/>
    <property type="match status" value="2"/>
</dbReference>
<evidence type="ECO:0000256" key="9">
    <source>
        <dbReference type="SAM" id="MobiDB-lite"/>
    </source>
</evidence>
<dbReference type="InterPro" id="IPR004088">
    <property type="entry name" value="KH_dom_type_1"/>
</dbReference>
<dbReference type="NCBIfam" id="NF008805">
    <property type="entry name" value="PRK11824.1"/>
    <property type="match status" value="1"/>
</dbReference>
<dbReference type="SUPFAM" id="SSF54211">
    <property type="entry name" value="Ribosomal protein S5 domain 2-like"/>
    <property type="match status" value="2"/>
</dbReference>
<dbReference type="Pfam" id="PF00575">
    <property type="entry name" value="S1"/>
    <property type="match status" value="1"/>
</dbReference>
<dbReference type="GO" id="GO:0006402">
    <property type="term" value="P:mRNA catabolic process"/>
    <property type="evidence" value="ECO:0007669"/>
    <property type="project" value="UniProtKB-UniRule"/>
</dbReference>
<dbReference type="FunFam" id="3.30.230.70:FF:000001">
    <property type="entry name" value="Polyribonucleotide nucleotidyltransferase"/>
    <property type="match status" value="1"/>
</dbReference>
<protein>
    <recommendedName>
        <fullName evidence="8">Polyribonucleotide nucleotidyltransferase</fullName>
        <ecNumber evidence="8">2.7.7.8</ecNumber>
    </recommendedName>
    <alternativeName>
        <fullName evidence="8">Polynucleotide phosphorylase</fullName>
        <shortName evidence="8">PNPase</shortName>
    </alternativeName>
</protein>
<dbReference type="InterPro" id="IPR020568">
    <property type="entry name" value="Ribosomal_Su5_D2-typ_SF"/>
</dbReference>
<keyword evidence="12" id="KW-1185">Reference proteome</keyword>
<dbReference type="GO" id="GO:0003723">
    <property type="term" value="F:RNA binding"/>
    <property type="evidence" value="ECO:0007669"/>
    <property type="project" value="UniProtKB-UniRule"/>
</dbReference>
<dbReference type="PROSITE" id="PS50126">
    <property type="entry name" value="S1"/>
    <property type="match status" value="1"/>
</dbReference>
<dbReference type="InterPro" id="IPR036345">
    <property type="entry name" value="ExoRNase_PH_dom2_sf"/>
</dbReference>
<reference evidence="12" key="1">
    <citation type="submission" date="2010-12" db="EMBL/GenBank/DDBJ databases">
        <title>The genome sequence of Filifactor alocis strain ATCC 35896.</title>
        <authorList>
            <consortium name="The Broad Institute Genome Sequencing Platform"/>
            <person name="Ward D."/>
            <person name="Earl A."/>
            <person name="Feldgarden M."/>
            <person name="Young S.K."/>
            <person name="Gargeya S."/>
            <person name="Zeng Q."/>
            <person name="Alvarado L."/>
            <person name="Berlin A."/>
            <person name="Bochicchio J."/>
            <person name="Chapman S.B."/>
            <person name="Chen Z."/>
            <person name="Freedman E."/>
            <person name="Gellesch M."/>
            <person name="Goldberg J."/>
            <person name="Griggs A."/>
            <person name="Gujja S."/>
            <person name="Heilman E."/>
            <person name="Heiman D."/>
            <person name="Howarth C."/>
            <person name="Mehta T."/>
            <person name="Neiman D."/>
            <person name="Pearson M."/>
            <person name="Roberts A."/>
            <person name="Saif S."/>
            <person name="Shea T."/>
            <person name="Shenoy N."/>
            <person name="Sisk P."/>
            <person name="Stolte C."/>
            <person name="Sykes S."/>
            <person name="White J."/>
            <person name="Yandava C."/>
            <person name="Izard J."/>
            <person name="Blanton J.M."/>
            <person name="Baranova O.V."/>
            <person name="Tanner A.C."/>
            <person name="Dewhirst F.E."/>
            <person name="Haas B."/>
            <person name="Nusbaum C."/>
            <person name="Birren B."/>
        </authorList>
    </citation>
    <scope>NUCLEOTIDE SEQUENCE [LARGE SCALE GENOMIC DNA]</scope>
    <source>
        <strain evidence="12">ATCC 35896 / D40 B5</strain>
    </source>
</reference>
<feature type="binding site" evidence="8">
    <location>
        <position position="483"/>
    </location>
    <ligand>
        <name>Mg(2+)</name>
        <dbReference type="ChEBI" id="CHEBI:18420"/>
    </ligand>
</feature>
<keyword evidence="3 8" id="KW-0808">Transferase</keyword>
<dbReference type="InterPro" id="IPR036612">
    <property type="entry name" value="KH_dom_type_1_sf"/>
</dbReference>
<dbReference type="STRING" id="546269.HMPREF0389_00334"/>
<dbReference type="FunFam" id="3.30.1370.10:FF:000001">
    <property type="entry name" value="Polyribonucleotide nucleotidyltransferase"/>
    <property type="match status" value="1"/>
</dbReference>
<dbReference type="PROSITE" id="PS50084">
    <property type="entry name" value="KH_TYPE_1"/>
    <property type="match status" value="1"/>
</dbReference>
<dbReference type="InterPro" id="IPR015847">
    <property type="entry name" value="ExoRNase_PH_dom2"/>
</dbReference>
<dbReference type="SMART" id="SM00322">
    <property type="entry name" value="KH"/>
    <property type="match status" value="1"/>
</dbReference>
<comment type="function">
    <text evidence="8">Involved in mRNA degradation. Catalyzes the phosphorolysis of single-stranded polyribonucleotides processively in the 3'- to 5'-direction.</text>
</comment>
<comment type="catalytic activity">
    <reaction evidence="8">
        <text>RNA(n+1) + phosphate = RNA(n) + a ribonucleoside 5'-diphosphate</text>
        <dbReference type="Rhea" id="RHEA:22096"/>
        <dbReference type="Rhea" id="RHEA-COMP:14527"/>
        <dbReference type="Rhea" id="RHEA-COMP:17342"/>
        <dbReference type="ChEBI" id="CHEBI:43474"/>
        <dbReference type="ChEBI" id="CHEBI:57930"/>
        <dbReference type="ChEBI" id="CHEBI:140395"/>
        <dbReference type="EC" id="2.7.7.8"/>
    </reaction>
</comment>
<keyword evidence="4 8" id="KW-0548">Nucleotidyltransferase</keyword>
<dbReference type="Pfam" id="PF01138">
    <property type="entry name" value="RNase_PH"/>
    <property type="match status" value="2"/>
</dbReference>
<dbReference type="FunFam" id="3.30.230.70:FF:000002">
    <property type="entry name" value="Polyribonucleotide nucleotidyltransferase"/>
    <property type="match status" value="1"/>
</dbReference>
<dbReference type="GO" id="GO:0000287">
    <property type="term" value="F:magnesium ion binding"/>
    <property type="evidence" value="ECO:0007669"/>
    <property type="project" value="UniProtKB-UniRule"/>
</dbReference>
<dbReference type="NCBIfam" id="TIGR03591">
    <property type="entry name" value="polynuc_phos"/>
    <property type="match status" value="1"/>
</dbReference>
<evidence type="ECO:0000259" key="10">
    <source>
        <dbReference type="PROSITE" id="PS50126"/>
    </source>
</evidence>
<dbReference type="InterPro" id="IPR015848">
    <property type="entry name" value="PNPase_PH_RNA-bd_bac/org-type"/>
</dbReference>
<dbReference type="eggNOG" id="COG1185">
    <property type="taxonomic scope" value="Bacteria"/>
</dbReference>
<evidence type="ECO:0000256" key="1">
    <source>
        <dbReference type="ARBA" id="ARBA00007404"/>
    </source>
</evidence>
<dbReference type="GO" id="GO:0005829">
    <property type="term" value="C:cytosol"/>
    <property type="evidence" value="ECO:0007669"/>
    <property type="project" value="TreeGrafter"/>
</dbReference>
<dbReference type="Gene3D" id="3.30.230.70">
    <property type="entry name" value="GHMP Kinase, N-terminal domain"/>
    <property type="match status" value="2"/>
</dbReference>
<name>D6GRX8_FILAD</name>
<keyword evidence="2 8" id="KW-0963">Cytoplasm</keyword>
<dbReference type="KEGG" id="faa:HMPREF0389_00334"/>
<keyword evidence="6 8" id="KW-0460">Magnesium</keyword>
<comment type="cofactor">
    <cofactor evidence="8">
        <name>Mg(2+)</name>
        <dbReference type="ChEBI" id="CHEBI:18420"/>
    </cofactor>
</comment>
<keyword evidence="5 8" id="KW-0479">Metal-binding</keyword>
<evidence type="ECO:0000256" key="7">
    <source>
        <dbReference type="ARBA" id="ARBA00022884"/>
    </source>
</evidence>
<dbReference type="OrthoDB" id="9804305at2"/>
<dbReference type="EC" id="2.7.7.8" evidence="8"/>
<evidence type="ECO:0000256" key="4">
    <source>
        <dbReference type="ARBA" id="ARBA00022695"/>
    </source>
</evidence>
<gene>
    <name evidence="8 11" type="primary">pnp</name>
    <name evidence="11" type="ordered locus">HMPREF0389_00334</name>
</gene>
<evidence type="ECO:0000256" key="6">
    <source>
        <dbReference type="ARBA" id="ARBA00022842"/>
    </source>
</evidence>
<comment type="subcellular location">
    <subcellularLocation>
        <location evidence="8">Cytoplasm</location>
    </subcellularLocation>
</comment>
<feature type="domain" description="S1 motif" evidence="10">
    <location>
        <begin position="619"/>
        <end position="687"/>
    </location>
</feature>
<dbReference type="SUPFAM" id="SSF50249">
    <property type="entry name" value="Nucleic acid-binding proteins"/>
    <property type="match status" value="1"/>
</dbReference>
<dbReference type="InterPro" id="IPR036456">
    <property type="entry name" value="PNPase_PH_RNA-bd_sf"/>
</dbReference>
<dbReference type="InterPro" id="IPR004087">
    <property type="entry name" value="KH_dom"/>
</dbReference>
<dbReference type="EMBL" id="CP002390">
    <property type="protein sequence ID" value="EFE28419.1"/>
    <property type="molecule type" value="Genomic_DNA"/>
</dbReference>
<dbReference type="Gene3D" id="3.30.1370.10">
    <property type="entry name" value="K Homology domain, type 1"/>
    <property type="match status" value="1"/>
</dbReference>
<dbReference type="CDD" id="cd02393">
    <property type="entry name" value="KH-I_PNPase"/>
    <property type="match status" value="1"/>
</dbReference>
<keyword evidence="7 8" id="KW-0694">RNA-binding</keyword>
<feature type="compositionally biased region" description="Basic and acidic residues" evidence="9">
    <location>
        <begin position="715"/>
        <end position="726"/>
    </location>
</feature>
<dbReference type="InterPro" id="IPR012162">
    <property type="entry name" value="PNPase"/>
</dbReference>
<dbReference type="HAMAP" id="MF_01595">
    <property type="entry name" value="PNPase"/>
    <property type="match status" value="1"/>
</dbReference>
<dbReference type="Pfam" id="PF03725">
    <property type="entry name" value="RNase_PH_C"/>
    <property type="match status" value="2"/>
</dbReference>
<dbReference type="GO" id="GO:0006396">
    <property type="term" value="P:RNA processing"/>
    <property type="evidence" value="ECO:0007669"/>
    <property type="project" value="InterPro"/>
</dbReference>
<evidence type="ECO:0000313" key="11">
    <source>
        <dbReference type="EMBL" id="EFE28419.1"/>
    </source>
</evidence>
<dbReference type="PANTHER" id="PTHR11252">
    <property type="entry name" value="POLYRIBONUCLEOTIDE NUCLEOTIDYLTRANSFERASE"/>
    <property type="match status" value="1"/>
</dbReference>
<dbReference type="Gene3D" id="2.40.50.140">
    <property type="entry name" value="Nucleic acid-binding proteins"/>
    <property type="match status" value="1"/>
</dbReference>
<dbReference type="Pfam" id="PF00013">
    <property type="entry name" value="KH_1"/>
    <property type="match status" value="1"/>
</dbReference>
<evidence type="ECO:0000256" key="5">
    <source>
        <dbReference type="ARBA" id="ARBA00022723"/>
    </source>
</evidence>
<dbReference type="InterPro" id="IPR012340">
    <property type="entry name" value="NA-bd_OB-fold"/>
</dbReference>
<dbReference type="PATRIC" id="fig|546269.5.peg.322"/>
<evidence type="ECO:0000256" key="8">
    <source>
        <dbReference type="HAMAP-Rule" id="MF_01595"/>
    </source>
</evidence>
<dbReference type="SUPFAM" id="SSF54791">
    <property type="entry name" value="Eukaryotic type KH-domain (KH-domain type I)"/>
    <property type="match status" value="1"/>
</dbReference>
<dbReference type="SUPFAM" id="SSF46915">
    <property type="entry name" value="Polynucleotide phosphorylase/guanosine pentaphosphate synthase (PNPase/GPSI), domain 3"/>
    <property type="match status" value="1"/>
</dbReference>
<dbReference type="Proteomes" id="UP000007468">
    <property type="component" value="Chromosome"/>
</dbReference>
<dbReference type="PIRSF" id="PIRSF005499">
    <property type="entry name" value="PNPase"/>
    <property type="match status" value="1"/>
</dbReference>
<dbReference type="PANTHER" id="PTHR11252:SF0">
    <property type="entry name" value="POLYRIBONUCLEOTIDE NUCLEOTIDYLTRANSFERASE 1, MITOCHONDRIAL"/>
    <property type="match status" value="1"/>
</dbReference>
<dbReference type="GO" id="GO:0000175">
    <property type="term" value="F:3'-5'-RNA exonuclease activity"/>
    <property type="evidence" value="ECO:0007669"/>
    <property type="project" value="TreeGrafter"/>
</dbReference>
<dbReference type="CDD" id="cd11363">
    <property type="entry name" value="RNase_PH_PNPase_1"/>
    <property type="match status" value="1"/>
</dbReference>